<dbReference type="EMBL" id="JACOAF010000030">
    <property type="protein sequence ID" value="MBC3540425.1"/>
    <property type="molecule type" value="Genomic_DNA"/>
</dbReference>
<dbReference type="InterPro" id="IPR027417">
    <property type="entry name" value="P-loop_NTPase"/>
</dbReference>
<dbReference type="RefSeq" id="WP_186638144.1">
    <property type="nucleotide sequence ID" value="NZ_JACOAF010000030.1"/>
</dbReference>
<dbReference type="Proteomes" id="UP000659698">
    <property type="component" value="Unassembled WGS sequence"/>
</dbReference>
<sequence>MANSILLIKAERITSEGEVELLLFDKGINLITGEHGAGKTTWIKHIDFVLGKDSNISHVFPDDELSTKYAKLSIDCLIGEDLVHIHRLPLEHGVASKIFINDIPYSPSEFSTEILRLLNIPSDIKYPKGNPYTTPWVTLTFRSIFRHIYRKEDSWNDITEKQPQNEQFASISLLLGYADKIFPNELNNSISNEKKLLELQNKRDQFNDIIFSIAREMSSKENSLINKKSSLEINNIIEHLQSELKKIEVDRETILKSRLERLDNENKFKEIGLSETRAILYSEKSKNIENASTLRKKINEFQIIKQSISDELGRLKRTKKSGLISELKITHCPACDQEFEKTYATKDECFVCHRSIHGISTKKSTRIDFEIEQLTGELTEISSILMQDQKALNNYKDNDEVLGETILAIDTQLESLKSQLFALNDNQISDLDVQKGRIIEQIINYERLDKNRSYKTLLEQEIIDLEFEILKEKAILEKKEALIDFETIPHELAYYMQDYVDKVSKGNPNIWKNKGRINILMNESKISFFVNNKNWTALGGLDRYIFLLSYQYGLLALSYNAECNYPALTIIDLPPDLGRSKETSFNYLITPFTSLSNAMLTSGSGIQIIVLGRSFTGIKNANTIPIARQ</sequence>
<evidence type="ECO:0000313" key="1">
    <source>
        <dbReference type="EMBL" id="MBC3540425.1"/>
    </source>
</evidence>
<reference evidence="1 2" key="1">
    <citation type="journal article" date="2019" name="Int. J. Syst. Evol. Microbiol.">
        <title>Rufibacter sediminis sp. nov., isolated from freshwater lake sediment.</title>
        <authorList>
            <person name="Qu J.H."/>
            <person name="Zhang L.J."/>
            <person name="Fu Y.H."/>
            <person name="Li H.F."/>
        </authorList>
    </citation>
    <scope>NUCLEOTIDE SEQUENCE [LARGE SCALE GENOMIC DNA]</scope>
    <source>
        <strain evidence="1 2">H-1</strain>
    </source>
</reference>
<evidence type="ECO:0000313" key="2">
    <source>
        <dbReference type="Proteomes" id="UP000659698"/>
    </source>
</evidence>
<dbReference type="SUPFAM" id="SSF52540">
    <property type="entry name" value="P-loop containing nucleoside triphosphate hydrolases"/>
    <property type="match status" value="1"/>
</dbReference>
<keyword evidence="2" id="KW-1185">Reference proteome</keyword>
<comment type="caution">
    <text evidence="1">The sequence shown here is derived from an EMBL/GenBank/DDBJ whole genome shotgun (WGS) entry which is preliminary data.</text>
</comment>
<protein>
    <recommendedName>
        <fullName evidence="3">Rad50/SbcC-type AAA domain-containing protein</fullName>
    </recommendedName>
</protein>
<proteinExistence type="predicted"/>
<gene>
    <name evidence="1" type="ORF">H7U12_12100</name>
</gene>
<dbReference type="Gene3D" id="3.40.50.300">
    <property type="entry name" value="P-loop containing nucleotide triphosphate hydrolases"/>
    <property type="match status" value="1"/>
</dbReference>
<accession>A0ABR6VTA1</accession>
<organism evidence="1 2">
    <name type="scientific">Rufibacter sediminis</name>
    <dbReference type="NCBI Taxonomy" id="2762756"/>
    <lineage>
        <taxon>Bacteria</taxon>
        <taxon>Pseudomonadati</taxon>
        <taxon>Bacteroidota</taxon>
        <taxon>Cytophagia</taxon>
        <taxon>Cytophagales</taxon>
        <taxon>Hymenobacteraceae</taxon>
        <taxon>Rufibacter</taxon>
    </lineage>
</organism>
<evidence type="ECO:0008006" key="3">
    <source>
        <dbReference type="Google" id="ProtNLM"/>
    </source>
</evidence>
<name>A0ABR6VTA1_9BACT</name>